<keyword evidence="8" id="KW-0325">Glycoprotein</keyword>
<accession>A0A7L3LSI6</accession>
<evidence type="ECO:0000256" key="2">
    <source>
        <dbReference type="ARBA" id="ARBA00019248"/>
    </source>
</evidence>
<dbReference type="AlphaFoldDB" id="A0A7L3LSI6"/>
<dbReference type="PROSITE" id="PS00282">
    <property type="entry name" value="KAZAL_1"/>
    <property type="match status" value="2"/>
</dbReference>
<evidence type="ECO:0000256" key="7">
    <source>
        <dbReference type="ARBA" id="ARBA00023157"/>
    </source>
</evidence>
<evidence type="ECO:0000259" key="9">
    <source>
        <dbReference type="PROSITE" id="PS51465"/>
    </source>
</evidence>
<dbReference type="PANTHER" id="PTHR21312:SF28">
    <property type="entry name" value="OVOINHIBITOR-RELATED"/>
    <property type="match status" value="1"/>
</dbReference>
<comment type="subcellular location">
    <subcellularLocation>
        <location evidence="1">Secreted</location>
    </subcellularLocation>
</comment>
<feature type="domain" description="Kazal-like" evidence="9">
    <location>
        <begin position="1"/>
        <end position="63"/>
    </location>
</feature>
<comment type="caution">
    <text evidence="10">The sequence shown here is derived from an EMBL/GenBank/DDBJ whole genome shotgun (WGS) entry which is preliminary data.</text>
</comment>
<sequence length="184" mass="20167">QVDCSQYPNTTNEEGRQVMACPKIANPICGSDGITYSNECMLCAYNLEYGANISKDYDGKCKEGVPVDCSRYPNTTDEDGKEGVLCDKEARSPVCGTDGVTYDNECQLCAHNVPSAIASVISFTWDFFLFLQIDCSEYPRPACTLELLPLCGSDNRTYSNKCDFCNAVAYVQAQITLMLSVVSC</sequence>
<evidence type="ECO:0000256" key="6">
    <source>
        <dbReference type="ARBA" id="ARBA00022900"/>
    </source>
</evidence>
<name>A0A7L3LSI6_9CHAR</name>
<dbReference type="InterPro" id="IPR036058">
    <property type="entry name" value="Kazal_dom_sf"/>
</dbReference>
<feature type="domain" description="Kazal-like" evidence="9">
    <location>
        <begin position="129"/>
        <end position="184"/>
    </location>
</feature>
<proteinExistence type="predicted"/>
<reference evidence="10 11" key="1">
    <citation type="submission" date="2019-09" db="EMBL/GenBank/DDBJ databases">
        <title>Bird 10,000 Genomes (B10K) Project - Family phase.</title>
        <authorList>
            <person name="Zhang G."/>
        </authorList>
    </citation>
    <scope>NUCLEOTIDE SEQUENCE [LARGE SCALE GENOMIC DNA]</scope>
    <source>
        <strain evidence="10">B10K-DU-029-46</strain>
    </source>
</reference>
<dbReference type="GO" id="GO:0005576">
    <property type="term" value="C:extracellular region"/>
    <property type="evidence" value="ECO:0007669"/>
    <property type="project" value="UniProtKB-SubCell"/>
</dbReference>
<dbReference type="CDD" id="cd00104">
    <property type="entry name" value="KAZAL_FS"/>
    <property type="match status" value="1"/>
</dbReference>
<evidence type="ECO:0000313" key="11">
    <source>
        <dbReference type="Proteomes" id="UP000582182"/>
    </source>
</evidence>
<dbReference type="Pfam" id="PF00050">
    <property type="entry name" value="Kazal_1"/>
    <property type="match status" value="3"/>
</dbReference>
<dbReference type="Gene3D" id="3.30.60.30">
    <property type="match status" value="3"/>
</dbReference>
<organism evidence="10 11">
    <name type="scientific">Turnix velox</name>
    <name type="common">Little buttonquail</name>
    <dbReference type="NCBI Taxonomy" id="2529409"/>
    <lineage>
        <taxon>Eukaryota</taxon>
        <taxon>Metazoa</taxon>
        <taxon>Chordata</taxon>
        <taxon>Craniata</taxon>
        <taxon>Vertebrata</taxon>
        <taxon>Euteleostomi</taxon>
        <taxon>Archelosauria</taxon>
        <taxon>Archosauria</taxon>
        <taxon>Dinosauria</taxon>
        <taxon>Saurischia</taxon>
        <taxon>Theropoda</taxon>
        <taxon>Coelurosauria</taxon>
        <taxon>Aves</taxon>
        <taxon>Neognathae</taxon>
        <taxon>Neoaves</taxon>
        <taxon>Charadriiformes</taxon>
        <taxon>Turnicidae</taxon>
        <taxon>Turnix</taxon>
    </lineage>
</organism>
<keyword evidence="6" id="KW-0722">Serine protease inhibitor</keyword>
<dbReference type="SMART" id="SM00280">
    <property type="entry name" value="KAZAL"/>
    <property type="match status" value="3"/>
</dbReference>
<protein>
    <recommendedName>
        <fullName evidence="2">Ovomucoid</fullName>
    </recommendedName>
</protein>
<dbReference type="Proteomes" id="UP000582182">
    <property type="component" value="Unassembled WGS sequence"/>
</dbReference>
<evidence type="ECO:0000256" key="3">
    <source>
        <dbReference type="ARBA" id="ARBA00022525"/>
    </source>
</evidence>
<dbReference type="SUPFAM" id="SSF100895">
    <property type="entry name" value="Kazal-type serine protease inhibitors"/>
    <property type="match status" value="3"/>
</dbReference>
<feature type="non-terminal residue" evidence="10">
    <location>
        <position position="184"/>
    </location>
</feature>
<feature type="non-terminal residue" evidence="10">
    <location>
        <position position="1"/>
    </location>
</feature>
<dbReference type="OrthoDB" id="126772at2759"/>
<dbReference type="EMBL" id="VZTY01026723">
    <property type="protein sequence ID" value="NXU56553.1"/>
    <property type="molecule type" value="Genomic_DNA"/>
</dbReference>
<evidence type="ECO:0000256" key="5">
    <source>
        <dbReference type="ARBA" id="ARBA00022737"/>
    </source>
</evidence>
<evidence type="ECO:0000256" key="8">
    <source>
        <dbReference type="ARBA" id="ARBA00023180"/>
    </source>
</evidence>
<dbReference type="PANTHER" id="PTHR21312">
    <property type="entry name" value="SERINE PROTEASE INHIBITOR"/>
    <property type="match status" value="1"/>
</dbReference>
<evidence type="ECO:0000256" key="4">
    <source>
        <dbReference type="ARBA" id="ARBA00022690"/>
    </source>
</evidence>
<gene>
    <name evidence="10" type="primary">Iovo_1</name>
    <name evidence="10" type="ORF">TURVEL_R06761</name>
</gene>
<keyword evidence="11" id="KW-1185">Reference proteome</keyword>
<dbReference type="FunFam" id="3.30.60.30:FF:000037">
    <property type="entry name" value="Ovomucoid"/>
    <property type="match status" value="1"/>
</dbReference>
<dbReference type="GO" id="GO:0004867">
    <property type="term" value="F:serine-type endopeptidase inhibitor activity"/>
    <property type="evidence" value="ECO:0007669"/>
    <property type="project" value="UniProtKB-KW"/>
</dbReference>
<dbReference type="InterPro" id="IPR002350">
    <property type="entry name" value="Kazal_dom"/>
</dbReference>
<keyword evidence="7" id="KW-1015">Disulfide bond</keyword>
<evidence type="ECO:0000313" key="10">
    <source>
        <dbReference type="EMBL" id="NXU56553.1"/>
    </source>
</evidence>
<keyword evidence="4" id="KW-0646">Protease inhibitor</keyword>
<dbReference type="PROSITE" id="PS51465">
    <property type="entry name" value="KAZAL_2"/>
    <property type="match status" value="3"/>
</dbReference>
<evidence type="ECO:0000256" key="1">
    <source>
        <dbReference type="ARBA" id="ARBA00004613"/>
    </source>
</evidence>
<dbReference type="FunFam" id="3.30.60.30:FF:000036">
    <property type="entry name" value="Ovomucoid"/>
    <property type="match status" value="2"/>
</dbReference>
<feature type="domain" description="Kazal-like" evidence="9">
    <location>
        <begin position="64"/>
        <end position="113"/>
    </location>
</feature>
<keyword evidence="3" id="KW-0964">Secreted</keyword>
<keyword evidence="5" id="KW-0677">Repeat</keyword>